<name>A0ABR3LZG5_9TELE</name>
<evidence type="ECO:0000313" key="2">
    <source>
        <dbReference type="Proteomes" id="UP001558613"/>
    </source>
</evidence>
<protein>
    <submittedName>
        <fullName evidence="1">Uncharacterized protein</fullName>
    </submittedName>
</protein>
<gene>
    <name evidence="1" type="ORF">QQF64_011522</name>
</gene>
<accession>A0ABR3LZG5</accession>
<dbReference type="Proteomes" id="UP001558613">
    <property type="component" value="Unassembled WGS sequence"/>
</dbReference>
<dbReference type="EMBL" id="JAYMGO010000017">
    <property type="protein sequence ID" value="KAL1258278.1"/>
    <property type="molecule type" value="Genomic_DNA"/>
</dbReference>
<keyword evidence="2" id="KW-1185">Reference proteome</keyword>
<evidence type="ECO:0000313" key="1">
    <source>
        <dbReference type="EMBL" id="KAL1258278.1"/>
    </source>
</evidence>
<comment type="caution">
    <text evidence="1">The sequence shown here is derived from an EMBL/GenBank/DDBJ whole genome shotgun (WGS) entry which is preliminary data.</text>
</comment>
<reference evidence="1 2" key="1">
    <citation type="submission" date="2023-09" db="EMBL/GenBank/DDBJ databases">
        <authorList>
            <person name="Wang M."/>
        </authorList>
    </citation>
    <scope>NUCLEOTIDE SEQUENCE [LARGE SCALE GENOMIC DNA]</scope>
    <source>
        <strain evidence="1">GT-2023</strain>
        <tissue evidence="1">Liver</tissue>
    </source>
</reference>
<proteinExistence type="predicted"/>
<organism evidence="1 2">
    <name type="scientific">Cirrhinus molitorella</name>
    <name type="common">mud carp</name>
    <dbReference type="NCBI Taxonomy" id="172907"/>
    <lineage>
        <taxon>Eukaryota</taxon>
        <taxon>Metazoa</taxon>
        <taxon>Chordata</taxon>
        <taxon>Craniata</taxon>
        <taxon>Vertebrata</taxon>
        <taxon>Euteleostomi</taxon>
        <taxon>Actinopterygii</taxon>
        <taxon>Neopterygii</taxon>
        <taxon>Teleostei</taxon>
        <taxon>Ostariophysi</taxon>
        <taxon>Cypriniformes</taxon>
        <taxon>Cyprinidae</taxon>
        <taxon>Labeoninae</taxon>
        <taxon>Labeonini</taxon>
        <taxon>Cirrhinus</taxon>
    </lineage>
</organism>
<sequence length="262" mass="28001">MLSRQQQTTRKIRCEALSEKPSDTPEALLRILQVAPIDVSSLISFTGPPGATELRGPPEADGGAPGVELKVFRVLTALMEGREGSKVRWEIGRAQRGGGAGSPVSQKKEPLIRACLVRHREGQSERAVAAKLSSSFAGGPSPACCPPDLGGPYWRKEMAKMAVSSSSAEPPGFGPQPWGGTSAGFLRDSFSPLTQGFDAYVLKVAAAATQAWWQMADLQASAGQTGVHFPTFFCLSVSEEDSAVQKSFFWQGEVEMREESEG</sequence>